<keyword evidence="1" id="KW-0812">Transmembrane</keyword>
<dbReference type="EMBL" id="CP069620">
    <property type="protein sequence ID" value="UZH55379.1"/>
    <property type="molecule type" value="Genomic_DNA"/>
</dbReference>
<feature type="transmembrane region" description="Helical" evidence="1">
    <location>
        <begin position="79"/>
        <end position="102"/>
    </location>
</feature>
<evidence type="ECO:0000256" key="1">
    <source>
        <dbReference type="SAM" id="Phobius"/>
    </source>
</evidence>
<evidence type="ECO:0008006" key="4">
    <source>
        <dbReference type="Google" id="ProtNLM"/>
    </source>
</evidence>
<sequence>MDLITTLVALEVIASKFLLSYIASFSSATSYEENNPLLRFVFRKLKVDDDQWISFFCTVLLVGVSLYLLSSVYTAPAYAAMFILAGFYTTVLNLGAAHGSYFQKTNFITRRLLR</sequence>
<reference evidence="2" key="1">
    <citation type="submission" date="2021-02" db="EMBL/GenBank/DDBJ databases">
        <title>Salinimicrobium sp. nov. isolated from seawater in Tongyeong, Republic of Korea.</title>
        <authorList>
            <person name="Lee S.-J."/>
        </authorList>
    </citation>
    <scope>NUCLEOTIDE SEQUENCE</scope>
    <source>
        <strain evidence="2">HN-2-9-2</strain>
    </source>
</reference>
<evidence type="ECO:0000313" key="3">
    <source>
        <dbReference type="Proteomes" id="UP001163981"/>
    </source>
</evidence>
<accession>A0ABY6NR43</accession>
<gene>
    <name evidence="2" type="ORF">JRG66_00275</name>
</gene>
<keyword evidence="1" id="KW-1133">Transmembrane helix</keyword>
<evidence type="ECO:0000313" key="2">
    <source>
        <dbReference type="EMBL" id="UZH55379.1"/>
    </source>
</evidence>
<keyword evidence="1" id="KW-0472">Membrane</keyword>
<proteinExistence type="predicted"/>
<keyword evidence="3" id="KW-1185">Reference proteome</keyword>
<name>A0ABY6NR43_9FLAO</name>
<feature type="transmembrane region" description="Helical" evidence="1">
    <location>
        <begin position="52"/>
        <end position="73"/>
    </location>
</feature>
<protein>
    <recommendedName>
        <fullName evidence="4">DUF5658 domain-containing protein</fullName>
    </recommendedName>
</protein>
<dbReference type="Proteomes" id="UP001163981">
    <property type="component" value="Chromosome"/>
</dbReference>
<organism evidence="2 3">
    <name type="scientific">Salinimicrobium tongyeongense</name>
    <dbReference type="NCBI Taxonomy" id="2809707"/>
    <lineage>
        <taxon>Bacteria</taxon>
        <taxon>Pseudomonadati</taxon>
        <taxon>Bacteroidota</taxon>
        <taxon>Flavobacteriia</taxon>
        <taxon>Flavobacteriales</taxon>
        <taxon>Flavobacteriaceae</taxon>
        <taxon>Salinimicrobium</taxon>
    </lineage>
</organism>
<dbReference type="RefSeq" id="WP_265163736.1">
    <property type="nucleotide sequence ID" value="NZ_CP069620.1"/>
</dbReference>